<dbReference type="PROSITE" id="PS50893">
    <property type="entry name" value="ABC_TRANSPORTER_2"/>
    <property type="match status" value="1"/>
</dbReference>
<gene>
    <name evidence="6" type="ORF">S03H2_00211</name>
</gene>
<organism evidence="6">
    <name type="scientific">marine sediment metagenome</name>
    <dbReference type="NCBI Taxonomy" id="412755"/>
    <lineage>
        <taxon>unclassified sequences</taxon>
        <taxon>metagenomes</taxon>
        <taxon>ecological metagenomes</taxon>
    </lineage>
</organism>
<evidence type="ECO:0000256" key="2">
    <source>
        <dbReference type="ARBA" id="ARBA00022741"/>
    </source>
</evidence>
<sequence length="424" mass="47089">MSGKRNMLTVKNLDFSYNQRKVLDNISFNVEKEDFISILGPNGSGKSTLVNLISKVLIGYEGKIEVGGRDIKELNPKDIAKMVAVVPQYTNPGFSFTVAEMVMMGRHPYISRFGTEEKEDFDVVRGAMEKTKILPFANRRFTELSGGEKQRVVMAQALAQDSSILLLDEPTSHLDINFQIEFMNLFLSLNRKGKKTIIAIFHDINLALQNSKRIMLLKEGRIFNLDSGEDIISRESIKNVFGSDVFVGRNPVTKKIYVSPVFNPVIDGGISSQKAKKYLRVHIIGGGGAASPVMNLLHSSGYTVSCGVINTLDTDLDTAQMLKIPYVTEAPFSPISFVSQNKNIEFIKSSDVIILPAVEFGFGNFSNLVSVKEAISSGKKVIVIDEKNIRERDHTGGKAEKLYRRIIRDGAIVVKSENQVLRCL</sequence>
<dbReference type="SMART" id="SM00382">
    <property type="entry name" value="AAA"/>
    <property type="match status" value="1"/>
</dbReference>
<evidence type="ECO:0000256" key="4">
    <source>
        <dbReference type="ARBA" id="ARBA00022967"/>
    </source>
</evidence>
<name>X1F8F0_9ZZZZ</name>
<dbReference type="PANTHER" id="PTHR42794:SF1">
    <property type="entry name" value="HEMIN IMPORT ATP-BINDING PROTEIN HMUV"/>
    <property type="match status" value="1"/>
</dbReference>
<evidence type="ECO:0000256" key="3">
    <source>
        <dbReference type="ARBA" id="ARBA00022840"/>
    </source>
</evidence>
<evidence type="ECO:0000256" key="1">
    <source>
        <dbReference type="ARBA" id="ARBA00022448"/>
    </source>
</evidence>
<protein>
    <recommendedName>
        <fullName evidence="5">ABC transporter domain-containing protein</fullName>
    </recommendedName>
</protein>
<dbReference type="Gene3D" id="3.40.50.300">
    <property type="entry name" value="P-loop containing nucleotide triphosphate hydrolases"/>
    <property type="match status" value="1"/>
</dbReference>
<keyword evidence="2" id="KW-0547">Nucleotide-binding</keyword>
<evidence type="ECO:0000313" key="6">
    <source>
        <dbReference type="EMBL" id="GAH25669.1"/>
    </source>
</evidence>
<dbReference type="InterPro" id="IPR017871">
    <property type="entry name" value="ABC_transporter-like_CS"/>
</dbReference>
<reference evidence="6" key="1">
    <citation type="journal article" date="2014" name="Front. Microbiol.">
        <title>High frequency of phylogenetically diverse reductive dehalogenase-homologous genes in deep subseafloor sedimentary metagenomes.</title>
        <authorList>
            <person name="Kawai M."/>
            <person name="Futagami T."/>
            <person name="Toyoda A."/>
            <person name="Takaki Y."/>
            <person name="Nishi S."/>
            <person name="Hori S."/>
            <person name="Arai W."/>
            <person name="Tsubouchi T."/>
            <person name="Morono Y."/>
            <person name="Uchiyama I."/>
            <person name="Ito T."/>
            <person name="Fujiyama A."/>
            <person name="Inagaki F."/>
            <person name="Takami H."/>
        </authorList>
    </citation>
    <scope>NUCLEOTIDE SEQUENCE</scope>
    <source>
        <strain evidence="6">Expedition CK06-06</strain>
    </source>
</reference>
<dbReference type="CDD" id="cd03214">
    <property type="entry name" value="ABC_Iron-Siderophores_B12_Hemin"/>
    <property type="match status" value="1"/>
</dbReference>
<accession>X1F8F0</accession>
<evidence type="ECO:0000259" key="5">
    <source>
        <dbReference type="PROSITE" id="PS50893"/>
    </source>
</evidence>
<proteinExistence type="predicted"/>
<dbReference type="SUPFAM" id="SSF52540">
    <property type="entry name" value="P-loop containing nucleoside triphosphate hydrolases"/>
    <property type="match status" value="1"/>
</dbReference>
<dbReference type="Pfam" id="PF00005">
    <property type="entry name" value="ABC_tran"/>
    <property type="match status" value="1"/>
</dbReference>
<keyword evidence="3" id="KW-0067">ATP-binding</keyword>
<feature type="domain" description="ABC transporter" evidence="5">
    <location>
        <begin position="8"/>
        <end position="244"/>
    </location>
</feature>
<dbReference type="EMBL" id="BARU01000024">
    <property type="protein sequence ID" value="GAH25669.1"/>
    <property type="molecule type" value="Genomic_DNA"/>
</dbReference>
<dbReference type="GO" id="GO:0016887">
    <property type="term" value="F:ATP hydrolysis activity"/>
    <property type="evidence" value="ECO:0007669"/>
    <property type="project" value="InterPro"/>
</dbReference>
<dbReference type="InterPro" id="IPR027417">
    <property type="entry name" value="P-loop_NTPase"/>
</dbReference>
<dbReference type="InterPro" id="IPR003439">
    <property type="entry name" value="ABC_transporter-like_ATP-bd"/>
</dbReference>
<comment type="caution">
    <text evidence="6">The sequence shown here is derived from an EMBL/GenBank/DDBJ whole genome shotgun (WGS) entry which is preliminary data.</text>
</comment>
<dbReference type="GO" id="GO:0005524">
    <property type="term" value="F:ATP binding"/>
    <property type="evidence" value="ECO:0007669"/>
    <property type="project" value="UniProtKB-KW"/>
</dbReference>
<dbReference type="AlphaFoldDB" id="X1F8F0"/>
<keyword evidence="1" id="KW-0813">Transport</keyword>
<dbReference type="PROSITE" id="PS00211">
    <property type="entry name" value="ABC_TRANSPORTER_1"/>
    <property type="match status" value="1"/>
</dbReference>
<dbReference type="FunFam" id="3.40.50.300:FF:000134">
    <property type="entry name" value="Iron-enterobactin ABC transporter ATP-binding protein"/>
    <property type="match status" value="1"/>
</dbReference>
<keyword evidence="4" id="KW-1278">Translocase</keyword>
<dbReference type="InterPro" id="IPR003593">
    <property type="entry name" value="AAA+_ATPase"/>
</dbReference>
<dbReference type="PANTHER" id="PTHR42794">
    <property type="entry name" value="HEMIN IMPORT ATP-BINDING PROTEIN HMUV"/>
    <property type="match status" value="1"/>
</dbReference>